<dbReference type="AlphaFoldDB" id="A0A6A5TI87"/>
<reference evidence="1" key="1">
    <citation type="journal article" date="2020" name="Stud. Mycol.">
        <title>101 Dothideomycetes genomes: a test case for predicting lifestyles and emergence of pathogens.</title>
        <authorList>
            <person name="Haridas S."/>
            <person name="Albert R."/>
            <person name="Binder M."/>
            <person name="Bloem J."/>
            <person name="Labutti K."/>
            <person name="Salamov A."/>
            <person name="Andreopoulos B."/>
            <person name="Baker S."/>
            <person name="Barry K."/>
            <person name="Bills G."/>
            <person name="Bluhm B."/>
            <person name="Cannon C."/>
            <person name="Castanera R."/>
            <person name="Culley D."/>
            <person name="Daum C."/>
            <person name="Ezra D."/>
            <person name="Gonzalez J."/>
            <person name="Henrissat B."/>
            <person name="Kuo A."/>
            <person name="Liang C."/>
            <person name="Lipzen A."/>
            <person name="Lutzoni F."/>
            <person name="Magnuson J."/>
            <person name="Mondo S."/>
            <person name="Nolan M."/>
            <person name="Ohm R."/>
            <person name="Pangilinan J."/>
            <person name="Park H.-J."/>
            <person name="Ramirez L."/>
            <person name="Alfaro M."/>
            <person name="Sun H."/>
            <person name="Tritt A."/>
            <person name="Yoshinaga Y."/>
            <person name="Zwiers L.-H."/>
            <person name="Turgeon B."/>
            <person name="Goodwin S."/>
            <person name="Spatafora J."/>
            <person name="Crous P."/>
            <person name="Grigoriev I."/>
        </authorList>
    </citation>
    <scope>NUCLEOTIDE SEQUENCE</scope>
    <source>
        <strain evidence="1">CBS 675.92</strain>
    </source>
</reference>
<dbReference type="EMBL" id="ML977018">
    <property type="protein sequence ID" value="KAF1951362.1"/>
    <property type="molecule type" value="Genomic_DNA"/>
</dbReference>
<organism evidence="1 2">
    <name type="scientific">Byssothecium circinans</name>
    <dbReference type="NCBI Taxonomy" id="147558"/>
    <lineage>
        <taxon>Eukaryota</taxon>
        <taxon>Fungi</taxon>
        <taxon>Dikarya</taxon>
        <taxon>Ascomycota</taxon>
        <taxon>Pezizomycotina</taxon>
        <taxon>Dothideomycetes</taxon>
        <taxon>Pleosporomycetidae</taxon>
        <taxon>Pleosporales</taxon>
        <taxon>Massarineae</taxon>
        <taxon>Massarinaceae</taxon>
        <taxon>Byssothecium</taxon>
    </lineage>
</organism>
<protein>
    <submittedName>
        <fullName evidence="1">Uncharacterized protein</fullName>
    </submittedName>
</protein>
<sequence>MVWLLSLHLARFGQRRFNTLLYTCKPSSSPSRIQFLPVFRLVRRRGESAWMDCLCIYWLYVYIWWPAHRVYICPFSDPRLHPPQRLDCASGTIRERWHLSNPFDRSIAAPTSANVYPEKGTHKRKSTQHTSDRTQRHYISRGNPWIPRWIV</sequence>
<proteinExistence type="predicted"/>
<evidence type="ECO:0000313" key="1">
    <source>
        <dbReference type="EMBL" id="KAF1951362.1"/>
    </source>
</evidence>
<accession>A0A6A5TI87</accession>
<dbReference type="Proteomes" id="UP000800035">
    <property type="component" value="Unassembled WGS sequence"/>
</dbReference>
<gene>
    <name evidence="1" type="ORF">CC80DRAFT_210282</name>
</gene>
<name>A0A6A5TI87_9PLEO</name>
<keyword evidence="2" id="KW-1185">Reference proteome</keyword>
<evidence type="ECO:0000313" key="2">
    <source>
        <dbReference type="Proteomes" id="UP000800035"/>
    </source>
</evidence>